<dbReference type="InterPro" id="IPR052915">
    <property type="entry name" value="RtcB-like"/>
</dbReference>
<evidence type="ECO:0000256" key="3">
    <source>
        <dbReference type="ARBA" id="ARBA00022722"/>
    </source>
</evidence>
<dbReference type="GO" id="GO:0016539">
    <property type="term" value="P:intein-mediated protein splicing"/>
    <property type="evidence" value="ECO:0007669"/>
    <property type="project" value="InterPro"/>
</dbReference>
<dbReference type="NCBIfam" id="TIGR01445">
    <property type="entry name" value="intein_Nterm"/>
    <property type="match status" value="1"/>
</dbReference>
<dbReference type="PANTHER" id="PTHR43749">
    <property type="entry name" value="RNA-SPLICING LIGASE RTCB"/>
    <property type="match status" value="1"/>
</dbReference>
<evidence type="ECO:0000256" key="7">
    <source>
        <dbReference type="ARBA" id="ARBA00022800"/>
    </source>
</evidence>
<evidence type="ECO:0000256" key="2">
    <source>
        <dbReference type="ARBA" id="ARBA00022598"/>
    </source>
</evidence>
<keyword evidence="4 16" id="KW-0479">Metal-binding</keyword>
<dbReference type="InterPro" id="IPR006142">
    <property type="entry name" value="INTEIN"/>
</dbReference>
<dbReference type="InterPro" id="IPR027434">
    <property type="entry name" value="Homing_endonucl"/>
</dbReference>
<protein>
    <recommendedName>
        <fullName evidence="1">3'-phosphate/5'-hydroxy nucleic acid ligase</fullName>
        <ecNumber evidence="1">6.5.1.8</ecNumber>
    </recommendedName>
</protein>
<keyword evidence="6" id="KW-0255">Endonuclease</keyword>
<name>A3IXW8_9CHRO</name>
<dbReference type="EMBL" id="AAXW01000071">
    <property type="protein sequence ID" value="EAZ88681.1"/>
    <property type="molecule type" value="Genomic_DNA"/>
</dbReference>
<dbReference type="eggNOG" id="COG1690">
    <property type="taxonomic scope" value="Bacteria"/>
</dbReference>
<dbReference type="SUPFAM" id="SSF55608">
    <property type="entry name" value="Homing endonucleases"/>
    <property type="match status" value="1"/>
</dbReference>
<dbReference type="GO" id="GO:0030145">
    <property type="term" value="F:manganese ion binding"/>
    <property type="evidence" value="ECO:0007669"/>
    <property type="project" value="TreeGrafter"/>
</dbReference>
<evidence type="ECO:0000256" key="15">
    <source>
        <dbReference type="PIRSR" id="PIRSR601233-2"/>
    </source>
</evidence>
<evidence type="ECO:0000256" key="8">
    <source>
        <dbReference type="ARBA" id="ARBA00022801"/>
    </source>
</evidence>
<evidence type="ECO:0000256" key="10">
    <source>
        <dbReference type="ARBA" id="ARBA00022886"/>
    </source>
</evidence>
<sequence length="996" mass="112469">MPYEPLKISTEKPVLSWADHDLDSAEMKMAKNVASLPFVYKHVALMPDVHLGKGALVGSVIATEDAVIPAAVGVDIGCFTGDTLIPLVDGKSYPIQQLAEEKQAIYIYACTPTGRIVASEAIARKTRKNAPLIKVILDNGEEIKCTPDHQFMLRDGNYIEACGLKAGTSLMPFYSKTDKDGYTLIKQNYSERWQKVNEIITKSGINKKSLNLIQTNTIKSTKTIHNHRKYQHGYNHKVVSVIPLSVTEDVYCLTVPEYNNFALSAGVFVHNCGMAAIKTPYQADQLEGKLKQIRSEIEATIPVGFEQNKEGDRMVTNWQNWRNFKDLHKGVQKLESKALKQMGSLGGGNHFIEVCLDTEDQIWLMLHSGSRHIGNKLAQCHIGTAKELAKLASLSLPDPDLAYFVAGTDEFAAYWHDLQWAQNYARFNRDVMMQRFKQIIDKHLAGGKPKKPLLSVNCHHNYAEKELHFDKEVYVTRKGAVRAREEDYGIIPGSMGAKSYIVKGKGNHDSYCSCFPAKTLILTEKGLMNIEDVFNSLTTVKLISYDQESQTFIPKKIIDKSVRNALVNQYSLSQTRRRLENTICCTPNHPFATYKRGELVYDSIETIANNQSGVIVPTQISLPSNLTFEEQDCNFYYLLGVILSDGTIHLNKRANAPDINQRPRGGKYLQSYVRIFQANKPEKQEFINHVETLLKIYSDKVSVRISPPRKSNLQDRIIQGTGLIELTISDLDFVNRVNNILPNLSNILLTNPWLALQFLAGYLDGDGSYNRHTISISIGKNKMFSPLVCAFLSLGIAYKVYRNREHYVIEFRDNTIINKLREICKRLQIQEPPKRFYSDKLLLGKTMIGGESKCENLTTMAKQEKMVSVHNFKGESLDKTLTMNRVFSIETVEETEVYNFTVEDNHNYIVFTEFYTPVLVHNCSHGAGRLMSRTQAKKQFTLDDLITQTEGVECRKDRGVLDEIPGAYKPIEKVINQQSDLVEVVATLKQVLCVKG</sequence>
<evidence type="ECO:0000256" key="6">
    <source>
        <dbReference type="ARBA" id="ARBA00022759"/>
    </source>
</evidence>
<keyword evidence="10" id="KW-0404">Intron homing</keyword>
<dbReference type="GO" id="GO:0016787">
    <property type="term" value="F:hydrolase activity"/>
    <property type="evidence" value="ECO:0007669"/>
    <property type="project" value="UniProtKB-KW"/>
</dbReference>
<keyword evidence="19" id="KW-1185">Reference proteome</keyword>
<keyword evidence="5 15" id="KW-0547">Nucleotide-binding</keyword>
<evidence type="ECO:0000256" key="4">
    <source>
        <dbReference type="ARBA" id="ARBA00022723"/>
    </source>
</evidence>
<gene>
    <name evidence="18" type="ORF">CY0110_12402</name>
</gene>
<feature type="binding site" evidence="16">
    <location>
        <position position="75"/>
    </location>
    <ligand>
        <name>Mn(2+)</name>
        <dbReference type="ChEBI" id="CHEBI:29035"/>
        <label>1</label>
    </ligand>
</feature>
<comment type="caution">
    <text evidence="18">The sequence shown here is derived from an EMBL/GenBank/DDBJ whole genome shotgun (WGS) entry which is preliminary data.</text>
</comment>
<dbReference type="GO" id="GO:0170057">
    <property type="term" value="F:RNA ligase (GTP) activity"/>
    <property type="evidence" value="ECO:0007669"/>
    <property type="project" value="UniProtKB-EC"/>
</dbReference>
<dbReference type="InterPro" id="IPR036025">
    <property type="entry name" value="RtcB-like_sf"/>
</dbReference>
<dbReference type="PROSITE" id="PS50817">
    <property type="entry name" value="INTEIN_N_TER"/>
    <property type="match status" value="2"/>
</dbReference>
<dbReference type="eggNOG" id="COG1080">
    <property type="taxonomic scope" value="Bacteria"/>
</dbReference>
<evidence type="ECO:0000313" key="19">
    <source>
        <dbReference type="Proteomes" id="UP000003781"/>
    </source>
</evidence>
<dbReference type="GO" id="GO:0006281">
    <property type="term" value="P:DNA repair"/>
    <property type="evidence" value="ECO:0007669"/>
    <property type="project" value="TreeGrafter"/>
</dbReference>
<dbReference type="GO" id="GO:0006396">
    <property type="term" value="P:RNA processing"/>
    <property type="evidence" value="ECO:0007669"/>
    <property type="project" value="InterPro"/>
</dbReference>
<dbReference type="PANTHER" id="PTHR43749:SF2">
    <property type="entry name" value="RNA-SPLICING LIGASE RTCB"/>
    <property type="match status" value="1"/>
</dbReference>
<evidence type="ECO:0000256" key="1">
    <source>
        <dbReference type="ARBA" id="ARBA00012726"/>
    </source>
</evidence>
<dbReference type="Gene3D" id="2.170.16.10">
    <property type="entry name" value="Hedgehog/Intein (Hint) domain"/>
    <property type="match status" value="3"/>
</dbReference>
<dbReference type="InterPro" id="IPR003586">
    <property type="entry name" value="Hint_dom_C"/>
</dbReference>
<comment type="catalytic activity">
    <reaction evidence="14">
        <text>a 3'-end 3'-phospho-ribonucleotide-RNA + a 5'-end dephospho-ribonucleoside-RNA + GTP = a ribonucleotidyl-ribonucleotide-RNA + GMP + diphosphate</text>
        <dbReference type="Rhea" id="RHEA:68076"/>
        <dbReference type="Rhea" id="RHEA-COMP:10463"/>
        <dbReference type="Rhea" id="RHEA-COMP:13936"/>
        <dbReference type="Rhea" id="RHEA-COMP:17355"/>
        <dbReference type="ChEBI" id="CHEBI:33019"/>
        <dbReference type="ChEBI" id="CHEBI:37565"/>
        <dbReference type="ChEBI" id="CHEBI:58115"/>
        <dbReference type="ChEBI" id="CHEBI:83062"/>
        <dbReference type="ChEBI" id="CHEBI:138284"/>
        <dbReference type="ChEBI" id="CHEBI:173118"/>
        <dbReference type="EC" id="6.5.1.8"/>
    </reaction>
</comment>
<dbReference type="CDD" id="cd00081">
    <property type="entry name" value="Hint"/>
    <property type="match status" value="1"/>
</dbReference>
<dbReference type="Gene3D" id="3.10.28.10">
    <property type="entry name" value="Homing endonucleases"/>
    <property type="match status" value="1"/>
</dbReference>
<dbReference type="SUPFAM" id="SSF51294">
    <property type="entry name" value="Hedgehog/intein (Hint) domain"/>
    <property type="match status" value="2"/>
</dbReference>
<evidence type="ECO:0000256" key="11">
    <source>
        <dbReference type="ARBA" id="ARBA00023000"/>
    </source>
</evidence>
<dbReference type="EC" id="6.5.1.8" evidence="1"/>
<keyword evidence="12 15" id="KW-0342">GTP-binding</keyword>
<feature type="domain" description="DOD-type homing endonuclease" evidence="17">
    <location>
        <begin position="638"/>
        <end position="796"/>
    </location>
</feature>
<evidence type="ECO:0000256" key="13">
    <source>
        <dbReference type="ARBA" id="ARBA00023211"/>
    </source>
</evidence>
<evidence type="ECO:0000256" key="9">
    <source>
        <dbReference type="ARBA" id="ARBA00022813"/>
    </source>
</evidence>
<evidence type="ECO:0000313" key="18">
    <source>
        <dbReference type="EMBL" id="EAZ88681.1"/>
    </source>
</evidence>
<dbReference type="AlphaFoldDB" id="A3IXW8"/>
<dbReference type="GO" id="GO:0004519">
    <property type="term" value="F:endonuclease activity"/>
    <property type="evidence" value="ECO:0007669"/>
    <property type="project" value="UniProtKB-KW"/>
</dbReference>
<evidence type="ECO:0000256" key="5">
    <source>
        <dbReference type="ARBA" id="ARBA00022741"/>
    </source>
</evidence>
<dbReference type="InterPro" id="IPR001233">
    <property type="entry name" value="RtcB"/>
</dbReference>
<keyword evidence="9" id="KW-0068">Autocatalytic cleavage</keyword>
<dbReference type="GO" id="GO:0005525">
    <property type="term" value="F:GTP binding"/>
    <property type="evidence" value="ECO:0007669"/>
    <property type="project" value="UniProtKB-KW"/>
</dbReference>
<accession>A3IXW8</accession>
<dbReference type="GO" id="GO:0003909">
    <property type="term" value="F:DNA ligase activity"/>
    <property type="evidence" value="ECO:0007669"/>
    <property type="project" value="TreeGrafter"/>
</dbReference>
<dbReference type="InterPro" id="IPR006141">
    <property type="entry name" value="Intein_N"/>
</dbReference>
<dbReference type="SMART" id="SM00306">
    <property type="entry name" value="HintN"/>
    <property type="match status" value="2"/>
</dbReference>
<dbReference type="InterPro" id="IPR004042">
    <property type="entry name" value="Intein_endonuc_central"/>
</dbReference>
<dbReference type="Pfam" id="PF01139">
    <property type="entry name" value="RtcB"/>
    <property type="match status" value="3"/>
</dbReference>
<dbReference type="Gene3D" id="3.90.1860.10">
    <property type="entry name" value="tRNA-splicing ligase RtcB"/>
    <property type="match status" value="2"/>
</dbReference>
<organism evidence="18 19">
    <name type="scientific">Crocosphaera chwakensis CCY0110</name>
    <dbReference type="NCBI Taxonomy" id="391612"/>
    <lineage>
        <taxon>Bacteria</taxon>
        <taxon>Bacillati</taxon>
        <taxon>Cyanobacteriota</taxon>
        <taxon>Cyanophyceae</taxon>
        <taxon>Oscillatoriophycideae</taxon>
        <taxon>Chroococcales</taxon>
        <taxon>Aphanothecaceae</taxon>
        <taxon>Crocosphaera</taxon>
        <taxon>Crocosphaera chwakensis</taxon>
    </lineage>
</organism>
<evidence type="ECO:0000256" key="16">
    <source>
        <dbReference type="PIRSR" id="PIRSR601233-3"/>
    </source>
</evidence>
<keyword evidence="11" id="KW-0651">Protein splicing</keyword>
<dbReference type="PROSITE" id="PS50819">
    <property type="entry name" value="INTEIN_ENDONUCLEASE"/>
    <property type="match status" value="1"/>
</dbReference>
<dbReference type="GO" id="GO:0006314">
    <property type="term" value="P:intron homing"/>
    <property type="evidence" value="ECO:0007669"/>
    <property type="project" value="UniProtKB-KW"/>
</dbReference>
<dbReference type="InterPro" id="IPR003587">
    <property type="entry name" value="Hint_dom_N"/>
</dbReference>
<dbReference type="SUPFAM" id="SSF103365">
    <property type="entry name" value="Hypothetical protein PH1602"/>
    <property type="match status" value="3"/>
</dbReference>
<keyword evidence="7" id="KW-0692">RNA repair</keyword>
<dbReference type="RefSeq" id="WP_008278229.1">
    <property type="nucleotide sequence ID" value="NZ_AAXW01000071.1"/>
</dbReference>
<feature type="binding site" evidence="16">
    <location>
        <position position="350"/>
    </location>
    <ligand>
        <name>Mn(2+)</name>
        <dbReference type="ChEBI" id="CHEBI:29035"/>
        <label>1</label>
    </ligand>
</feature>
<dbReference type="NCBIfam" id="TIGR01443">
    <property type="entry name" value="intein_Cterm"/>
    <property type="match status" value="2"/>
</dbReference>
<dbReference type="InterPro" id="IPR036844">
    <property type="entry name" value="Hint_dom_sf"/>
</dbReference>
<proteinExistence type="predicted"/>
<feature type="binding site" evidence="15">
    <location>
        <begin position="492"/>
        <end position="495"/>
    </location>
    <ligand>
        <name>GMP</name>
        <dbReference type="ChEBI" id="CHEBI:58115"/>
    </ligand>
</feature>
<dbReference type="InterPro" id="IPR030934">
    <property type="entry name" value="Intein_C"/>
</dbReference>
<evidence type="ECO:0000256" key="12">
    <source>
        <dbReference type="ARBA" id="ARBA00023134"/>
    </source>
</evidence>
<feature type="binding site" evidence="16">
    <location>
        <position position="367"/>
    </location>
    <ligand>
        <name>Mn(2+)</name>
        <dbReference type="ChEBI" id="CHEBI:29035"/>
        <label>2</label>
    </ligand>
</feature>
<reference evidence="18 19" key="1">
    <citation type="submission" date="2007-03" db="EMBL/GenBank/DDBJ databases">
        <authorList>
            <person name="Stal L."/>
            <person name="Ferriera S."/>
            <person name="Johnson J."/>
            <person name="Kravitz S."/>
            <person name="Beeson K."/>
            <person name="Sutton G."/>
            <person name="Rogers Y.-H."/>
            <person name="Friedman R."/>
            <person name="Frazier M."/>
            <person name="Venter J.C."/>
        </authorList>
    </citation>
    <scope>NUCLEOTIDE SEQUENCE [LARGE SCALE GENOMIC DNA]</scope>
    <source>
        <strain evidence="18 19">CCY0110</strain>
    </source>
</reference>
<feature type="binding site" evidence="15">
    <location>
        <begin position="460"/>
        <end position="461"/>
    </location>
    <ligand>
        <name>GMP</name>
        <dbReference type="ChEBI" id="CHEBI:58115"/>
    </ligand>
</feature>
<dbReference type="PRINTS" id="PR00379">
    <property type="entry name" value="INTEIN"/>
</dbReference>
<dbReference type="SMART" id="SM00305">
    <property type="entry name" value="HintC"/>
    <property type="match status" value="2"/>
</dbReference>
<keyword evidence="2" id="KW-0436">Ligase</keyword>
<keyword evidence="13 16" id="KW-0464">Manganese</keyword>
<feature type="binding site" evidence="15">
    <location>
        <position position="499"/>
    </location>
    <ligand>
        <name>GMP</name>
        <dbReference type="ChEBI" id="CHEBI:58115"/>
    </ligand>
</feature>
<keyword evidence="3" id="KW-0540">Nuclease</keyword>
<dbReference type="GO" id="GO:0042245">
    <property type="term" value="P:RNA repair"/>
    <property type="evidence" value="ECO:0007669"/>
    <property type="project" value="UniProtKB-KW"/>
</dbReference>
<feature type="binding site" evidence="16">
    <location>
        <position position="460"/>
    </location>
    <ligand>
        <name>Mn(2+)</name>
        <dbReference type="ChEBI" id="CHEBI:29035"/>
        <label>2</label>
    </ligand>
</feature>
<comment type="cofactor">
    <cofactor evidence="16">
        <name>Mn(2+)</name>
        <dbReference type="ChEBI" id="CHEBI:29035"/>
    </cofactor>
    <text evidence="16">Binds 2 manganese ions per subunit.</text>
</comment>
<feature type="binding site" evidence="15">
    <location>
        <begin position="349"/>
        <end position="353"/>
    </location>
    <ligand>
        <name>GMP</name>
        <dbReference type="ChEBI" id="CHEBI:58115"/>
    </ligand>
</feature>
<dbReference type="Proteomes" id="UP000003781">
    <property type="component" value="Unassembled WGS sequence"/>
</dbReference>
<evidence type="ECO:0000259" key="17">
    <source>
        <dbReference type="PROSITE" id="PS50819"/>
    </source>
</evidence>
<keyword evidence="8" id="KW-0378">Hydrolase</keyword>
<dbReference type="PROSITE" id="PS50818">
    <property type="entry name" value="INTEIN_C_TER"/>
    <property type="match status" value="2"/>
</dbReference>
<evidence type="ECO:0000256" key="14">
    <source>
        <dbReference type="ARBA" id="ARBA00047746"/>
    </source>
</evidence>